<dbReference type="SMART" id="SM00554">
    <property type="entry name" value="FAS1"/>
    <property type="match status" value="1"/>
</dbReference>
<dbReference type="InterPro" id="IPR000782">
    <property type="entry name" value="FAS1_domain"/>
</dbReference>
<accession>A0A9D4G5B9</accession>
<name>A0A9D4G5B9_DREPO</name>
<reference evidence="3" key="2">
    <citation type="submission" date="2020-11" db="EMBL/GenBank/DDBJ databases">
        <authorList>
            <person name="McCartney M.A."/>
            <person name="Auch B."/>
            <person name="Kono T."/>
            <person name="Mallez S."/>
            <person name="Becker A."/>
            <person name="Gohl D.M."/>
            <person name="Silverstein K.A.T."/>
            <person name="Koren S."/>
            <person name="Bechman K.B."/>
            <person name="Herman A."/>
            <person name="Abrahante J.E."/>
            <person name="Garbe J."/>
        </authorList>
    </citation>
    <scope>NUCLEOTIDE SEQUENCE</scope>
    <source>
        <strain evidence="3">Duluth1</strain>
        <tissue evidence="3">Whole animal</tissue>
    </source>
</reference>
<reference evidence="3" key="1">
    <citation type="journal article" date="2019" name="bioRxiv">
        <title>The Genome of the Zebra Mussel, Dreissena polymorpha: A Resource for Invasive Species Research.</title>
        <authorList>
            <person name="McCartney M.A."/>
            <person name="Auch B."/>
            <person name="Kono T."/>
            <person name="Mallez S."/>
            <person name="Zhang Y."/>
            <person name="Obille A."/>
            <person name="Becker A."/>
            <person name="Abrahante J.E."/>
            <person name="Garbe J."/>
            <person name="Badalamenti J.P."/>
            <person name="Herman A."/>
            <person name="Mangelson H."/>
            <person name="Liachko I."/>
            <person name="Sullivan S."/>
            <person name="Sone E.D."/>
            <person name="Koren S."/>
            <person name="Silverstein K.A.T."/>
            <person name="Beckman K.B."/>
            <person name="Gohl D.M."/>
        </authorList>
    </citation>
    <scope>NUCLEOTIDE SEQUENCE</scope>
    <source>
        <strain evidence="3">Duluth1</strain>
        <tissue evidence="3">Whole animal</tissue>
    </source>
</reference>
<keyword evidence="4" id="KW-1185">Reference proteome</keyword>
<dbReference type="GO" id="GO:0031012">
    <property type="term" value="C:extracellular matrix"/>
    <property type="evidence" value="ECO:0007669"/>
    <property type="project" value="TreeGrafter"/>
</dbReference>
<dbReference type="PANTHER" id="PTHR10900">
    <property type="entry name" value="PERIOSTIN-RELATED"/>
    <property type="match status" value="1"/>
</dbReference>
<protein>
    <recommendedName>
        <fullName evidence="2">FAS1 domain-containing protein</fullName>
    </recommendedName>
</protein>
<dbReference type="PROSITE" id="PS50213">
    <property type="entry name" value="FAS1"/>
    <property type="match status" value="2"/>
</dbReference>
<feature type="chain" id="PRO_5038868659" description="FAS1 domain-containing protein" evidence="1">
    <location>
        <begin position="17"/>
        <end position="220"/>
    </location>
</feature>
<comment type="caution">
    <text evidence="3">The sequence shown here is derived from an EMBL/GenBank/DDBJ whole genome shotgun (WGS) entry which is preliminary data.</text>
</comment>
<evidence type="ECO:0000259" key="2">
    <source>
        <dbReference type="PROSITE" id="PS50213"/>
    </source>
</evidence>
<sequence length="220" mass="23785">MMRLLVLSAFLVFASAATIPELATQLGCTELVKLVEHAGLAEVLSREGPFTVFAPTNDAFAKLPKAVLEDLMRNRQLLSEVLKYHLVYGSLYSSELTNEMTEASLAPLANIRFNIYNTGNLITAEGSPVEKANQNASNGVIHVVNRVLFPIPFLDIPQLIVRERARFSILLDAVVKANIVAVLSGGPFTLFAPTNDAFAKIPADALKTLFDNITALTGTG</sequence>
<proteinExistence type="predicted"/>
<keyword evidence="1" id="KW-0732">Signal</keyword>
<dbReference type="GO" id="GO:0050839">
    <property type="term" value="F:cell adhesion molecule binding"/>
    <property type="evidence" value="ECO:0007669"/>
    <property type="project" value="TreeGrafter"/>
</dbReference>
<dbReference type="InterPro" id="IPR036378">
    <property type="entry name" value="FAS1_dom_sf"/>
</dbReference>
<dbReference type="Gene3D" id="2.30.180.10">
    <property type="entry name" value="FAS1 domain"/>
    <property type="match status" value="2"/>
</dbReference>
<feature type="signal peptide" evidence="1">
    <location>
        <begin position="1"/>
        <end position="16"/>
    </location>
</feature>
<evidence type="ECO:0000313" key="4">
    <source>
        <dbReference type="Proteomes" id="UP000828390"/>
    </source>
</evidence>
<feature type="domain" description="FAS1" evidence="2">
    <location>
        <begin position="154"/>
        <end position="220"/>
    </location>
</feature>
<dbReference type="PANTHER" id="PTHR10900:SF77">
    <property type="entry name" value="FI19380P1"/>
    <property type="match status" value="1"/>
</dbReference>
<dbReference type="EMBL" id="JAIWYP010000006">
    <property type="protein sequence ID" value="KAH3807842.1"/>
    <property type="molecule type" value="Genomic_DNA"/>
</dbReference>
<dbReference type="GO" id="GO:0005615">
    <property type="term" value="C:extracellular space"/>
    <property type="evidence" value="ECO:0007669"/>
    <property type="project" value="TreeGrafter"/>
</dbReference>
<dbReference type="Proteomes" id="UP000828390">
    <property type="component" value="Unassembled WGS sequence"/>
</dbReference>
<dbReference type="InterPro" id="IPR050904">
    <property type="entry name" value="Adhesion/Biosynth-related"/>
</dbReference>
<feature type="domain" description="FAS1" evidence="2">
    <location>
        <begin position="15"/>
        <end position="148"/>
    </location>
</feature>
<dbReference type="FunFam" id="2.30.180.10:FF:000032">
    <property type="entry name" value="Fasciclin domain-containing protein, putative"/>
    <property type="match status" value="1"/>
</dbReference>
<evidence type="ECO:0000313" key="3">
    <source>
        <dbReference type="EMBL" id="KAH3807842.1"/>
    </source>
</evidence>
<dbReference type="SUPFAM" id="SSF82153">
    <property type="entry name" value="FAS1 domain"/>
    <property type="match status" value="2"/>
</dbReference>
<gene>
    <name evidence="3" type="ORF">DPMN_136190</name>
</gene>
<dbReference type="AlphaFoldDB" id="A0A9D4G5B9"/>
<organism evidence="3 4">
    <name type="scientific">Dreissena polymorpha</name>
    <name type="common">Zebra mussel</name>
    <name type="synonym">Mytilus polymorpha</name>
    <dbReference type="NCBI Taxonomy" id="45954"/>
    <lineage>
        <taxon>Eukaryota</taxon>
        <taxon>Metazoa</taxon>
        <taxon>Spiralia</taxon>
        <taxon>Lophotrochozoa</taxon>
        <taxon>Mollusca</taxon>
        <taxon>Bivalvia</taxon>
        <taxon>Autobranchia</taxon>
        <taxon>Heteroconchia</taxon>
        <taxon>Euheterodonta</taxon>
        <taxon>Imparidentia</taxon>
        <taxon>Neoheterodontei</taxon>
        <taxon>Myida</taxon>
        <taxon>Dreissenoidea</taxon>
        <taxon>Dreissenidae</taxon>
        <taxon>Dreissena</taxon>
    </lineage>
</organism>
<dbReference type="GO" id="GO:0007155">
    <property type="term" value="P:cell adhesion"/>
    <property type="evidence" value="ECO:0007669"/>
    <property type="project" value="TreeGrafter"/>
</dbReference>
<dbReference type="GO" id="GO:0030198">
    <property type="term" value="P:extracellular matrix organization"/>
    <property type="evidence" value="ECO:0007669"/>
    <property type="project" value="TreeGrafter"/>
</dbReference>
<evidence type="ECO:0000256" key="1">
    <source>
        <dbReference type="SAM" id="SignalP"/>
    </source>
</evidence>
<dbReference type="Pfam" id="PF02469">
    <property type="entry name" value="Fasciclin"/>
    <property type="match status" value="2"/>
</dbReference>